<sequence length="757" mass="86691">MKYIFSSLFILINTLFAQLDMTEGYRPRNLTRGKMWSSYRNNGLDGGGNRSKSDSHSQESLTYPGNMSRVGLDFIEYFIDVSAYLAGEPNVIEIPRVTIPQSSKGQGVWILAVDDQGDTLVSYSGPRNVTYDVQPAPYNINNSPEALLGDSTYHNLERSNFSAFHNSITGNEPVEIHNYRYHHYTAHNNSPEEIIISQWNTKTGIRVTRKAYAWGYPNFDDFIIQELVFENIGTKILDPAYLTLMNSFSLNAMAHGWADKFGMNWSDWRHNRQQTQDDLFFYTKADTFTADDSENTDLYKNYIMFYQRDDDWVGTNWDDTGQPYKLEAASADADEMQGQLENQLLAYQYIGMGILDYLPDNTDFVHPSSPIQPVYAKWWHGGENNQFDYEDPNSGMHTDEEMFTMVIGNNDQDITKTPQEPGLGTHALVFGPYRLEPGQKTKLVIAFVGGSGADWLGEDELTWSITEDATTERILGEQSMFRNFDQAKFAYENNYNVPDPPPDVKIFFANTRLGQIKIKWHDDVEDALDPDYENEEARDVRGYRVYKSWPPSHYWHYGPWEFLIDIPVGSPKYYNQENGTYSYIDSTSFSGYNYYYSVHTYDSGHDHWIDINGNDVGPIPPLESGMTSVEQKNPIAITPYQGSTASFDSMNVPIRVVPNPYRMDFNDPLHMYPDVADPYKLRFINLPKACIIRLYSVNGDLVYERKHTNENSAEESWRQDTISLSGRVDSGIYFWVVESFDPASNGQIQKGTLAIVK</sequence>
<gene>
    <name evidence="2" type="ORF">METZ01_LOCUS36466</name>
</gene>
<reference evidence="2" key="1">
    <citation type="submission" date="2018-05" db="EMBL/GenBank/DDBJ databases">
        <authorList>
            <person name="Lanie J.A."/>
            <person name="Ng W.-L."/>
            <person name="Kazmierczak K.M."/>
            <person name="Andrzejewski T.M."/>
            <person name="Davidsen T.M."/>
            <person name="Wayne K.J."/>
            <person name="Tettelin H."/>
            <person name="Glass J.I."/>
            <person name="Rusch D."/>
            <person name="Podicherti R."/>
            <person name="Tsui H.-C.T."/>
            <person name="Winkler M.E."/>
        </authorList>
    </citation>
    <scope>NUCLEOTIDE SEQUENCE</scope>
</reference>
<accession>A0A381QW13</accession>
<organism evidence="2">
    <name type="scientific">marine metagenome</name>
    <dbReference type="NCBI Taxonomy" id="408172"/>
    <lineage>
        <taxon>unclassified sequences</taxon>
        <taxon>metagenomes</taxon>
        <taxon>ecological metagenomes</taxon>
    </lineage>
</organism>
<evidence type="ECO:0000313" key="2">
    <source>
        <dbReference type="EMBL" id="SUZ83612.1"/>
    </source>
</evidence>
<feature type="region of interest" description="Disordered" evidence="1">
    <location>
        <begin position="41"/>
        <end position="62"/>
    </location>
</feature>
<protein>
    <submittedName>
        <fullName evidence="2">Uncharacterized protein</fullName>
    </submittedName>
</protein>
<proteinExistence type="predicted"/>
<dbReference type="AlphaFoldDB" id="A0A381QW13"/>
<dbReference type="EMBL" id="UINC01001559">
    <property type="protein sequence ID" value="SUZ83612.1"/>
    <property type="molecule type" value="Genomic_DNA"/>
</dbReference>
<name>A0A381QW13_9ZZZZ</name>
<evidence type="ECO:0000256" key="1">
    <source>
        <dbReference type="SAM" id="MobiDB-lite"/>
    </source>
</evidence>